<dbReference type="InterPro" id="IPR014757">
    <property type="entry name" value="Tscrpt_reg_IclR_C"/>
</dbReference>
<dbReference type="PANTHER" id="PTHR30136">
    <property type="entry name" value="HELIX-TURN-HELIX TRANSCRIPTIONAL REGULATOR, ICLR FAMILY"/>
    <property type="match status" value="1"/>
</dbReference>
<dbReference type="EMBL" id="QEKK01000006">
    <property type="protein sequence ID" value="PVY48610.1"/>
    <property type="molecule type" value="Genomic_DNA"/>
</dbReference>
<reference evidence="8 10" key="1">
    <citation type="journal article" date="2015" name="Nat. Commun.">
        <title>Production of butyrate from lysine and the Amadori product fructoselysine by a human gut commensal.</title>
        <authorList>
            <person name="Bui T.P."/>
            <person name="Ritari J."/>
            <person name="Boeren S."/>
            <person name="de Waard P."/>
            <person name="Plugge C.M."/>
            <person name="de Vos W.M."/>
        </authorList>
    </citation>
    <scope>NUCLEOTIDE SEQUENCE [LARGE SCALE GENOMIC DNA]</scope>
    <source>
        <strain evidence="8 10">AF211</strain>
    </source>
</reference>
<dbReference type="AlphaFoldDB" id="A0A0S2W678"/>
<evidence type="ECO:0000256" key="3">
    <source>
        <dbReference type="ARBA" id="ARBA00023163"/>
    </source>
</evidence>
<evidence type="ECO:0000313" key="10">
    <source>
        <dbReference type="Proteomes" id="UP000064844"/>
    </source>
</evidence>
<dbReference type="PANTHER" id="PTHR30136:SF24">
    <property type="entry name" value="HTH-TYPE TRANSCRIPTIONAL REPRESSOR ALLR"/>
    <property type="match status" value="1"/>
</dbReference>
<dbReference type="PROSITE" id="PS51078">
    <property type="entry name" value="ICLR_ED"/>
    <property type="match status" value="1"/>
</dbReference>
<evidence type="ECO:0000256" key="5">
    <source>
        <dbReference type="ARBA" id="ARBA00070406"/>
    </source>
</evidence>
<dbReference type="InterPro" id="IPR050707">
    <property type="entry name" value="HTH_MetabolicPath_Reg"/>
</dbReference>
<keyword evidence="2" id="KW-0238">DNA-binding</keyword>
<dbReference type="Pfam" id="PF09339">
    <property type="entry name" value="HTH_IclR"/>
    <property type="match status" value="1"/>
</dbReference>
<dbReference type="KEGG" id="ibu:IB211_02444c"/>
<evidence type="ECO:0000313" key="9">
    <source>
        <dbReference type="EMBL" id="PVY48610.1"/>
    </source>
</evidence>
<dbReference type="InterPro" id="IPR036388">
    <property type="entry name" value="WH-like_DNA-bd_sf"/>
</dbReference>
<dbReference type="GO" id="GO:0003700">
    <property type="term" value="F:DNA-binding transcription factor activity"/>
    <property type="evidence" value="ECO:0007669"/>
    <property type="project" value="TreeGrafter"/>
</dbReference>
<evidence type="ECO:0000256" key="2">
    <source>
        <dbReference type="ARBA" id="ARBA00023125"/>
    </source>
</evidence>
<gene>
    <name evidence="9" type="ORF">C7373_106117</name>
    <name evidence="8" type="ORF">IB211_02444c</name>
</gene>
<reference evidence="10" key="2">
    <citation type="submission" date="2015-04" db="EMBL/GenBank/DDBJ databases">
        <title>A butyrogenic pathway from the amino acid lysine in a human gut commensal.</title>
        <authorList>
            <person name="de Vos W.M."/>
            <person name="Bui N.T.P."/>
            <person name="Plugge C.M."/>
            <person name="Ritari J."/>
        </authorList>
    </citation>
    <scope>NUCLEOTIDE SEQUENCE [LARGE SCALE GENOMIC DNA]</scope>
    <source>
        <strain evidence="10">AF211</strain>
    </source>
</reference>
<dbReference type="Proteomes" id="UP000064844">
    <property type="component" value="Chromosome"/>
</dbReference>
<dbReference type="RefSeq" id="WP_033118343.1">
    <property type="nucleotide sequence ID" value="NZ_CALICV010000035.1"/>
</dbReference>
<dbReference type="Proteomes" id="UP000245778">
    <property type="component" value="Unassembled WGS sequence"/>
</dbReference>
<reference evidence="9 11" key="3">
    <citation type="submission" date="2018-04" db="EMBL/GenBank/DDBJ databases">
        <title>Genomic Encyclopedia of Type Strains, Phase IV (KMG-IV): sequencing the most valuable type-strain genomes for metagenomic binning, comparative biology and taxonomic classification.</title>
        <authorList>
            <person name="Goeker M."/>
        </authorList>
    </citation>
    <scope>NUCLEOTIDE SEQUENCE [LARGE SCALE GENOMIC DNA]</scope>
    <source>
        <strain evidence="9 11">DSM 26588</strain>
    </source>
</reference>
<dbReference type="GO" id="GO:0003677">
    <property type="term" value="F:DNA binding"/>
    <property type="evidence" value="ECO:0007669"/>
    <property type="project" value="UniProtKB-KW"/>
</dbReference>
<dbReference type="SUPFAM" id="SSF55781">
    <property type="entry name" value="GAF domain-like"/>
    <property type="match status" value="1"/>
</dbReference>
<evidence type="ECO:0000313" key="11">
    <source>
        <dbReference type="Proteomes" id="UP000245778"/>
    </source>
</evidence>
<feature type="domain" description="IclR-ED" evidence="7">
    <location>
        <begin position="68"/>
        <end position="254"/>
    </location>
</feature>
<dbReference type="InterPro" id="IPR036390">
    <property type="entry name" value="WH_DNA-bd_sf"/>
</dbReference>
<dbReference type="SUPFAM" id="SSF46785">
    <property type="entry name" value="Winged helix' DNA-binding domain"/>
    <property type="match status" value="1"/>
</dbReference>
<dbReference type="EMBL" id="CP011307">
    <property type="protein sequence ID" value="ALP94835.1"/>
    <property type="molecule type" value="Genomic_DNA"/>
</dbReference>
<dbReference type="OrthoDB" id="9791752at2"/>
<dbReference type="GeneID" id="93228420"/>
<dbReference type="Pfam" id="PF01614">
    <property type="entry name" value="IclR_C"/>
    <property type="match status" value="1"/>
</dbReference>
<organism evidence="8 10">
    <name type="scientific">Intestinimonas butyriciproducens</name>
    <dbReference type="NCBI Taxonomy" id="1297617"/>
    <lineage>
        <taxon>Bacteria</taxon>
        <taxon>Bacillati</taxon>
        <taxon>Bacillota</taxon>
        <taxon>Clostridia</taxon>
        <taxon>Eubacteriales</taxon>
        <taxon>Intestinimonas</taxon>
    </lineage>
</organism>
<keyword evidence="10" id="KW-1185">Reference proteome</keyword>
<dbReference type="eggNOG" id="COG1414">
    <property type="taxonomic scope" value="Bacteria"/>
</dbReference>
<evidence type="ECO:0000259" key="7">
    <source>
        <dbReference type="PROSITE" id="PS51078"/>
    </source>
</evidence>
<keyword evidence="3" id="KW-0804">Transcription</keyword>
<sequence>MAETIQSVDRALEVLIYLEAADQETSITKMASDMGVYKSTIYRTLATLEARGFVRKNPDTDRYWLGNRLFSLGKSVENHLGIQEVVRPSARKLYEAYHETVNVAILERDHDEVYRSVIVLKEEGGHQMLTVNLPVGASVECHSTSGGKCLLAFGRNIDLSVYEKRPLHAYTDRTITSATELRAELEQVRRQGYAMDRDEMEHGLTCIGVPILREDGTALAAISLSGPTSRMLSGDLDERVEAVKRIAREIAARF</sequence>
<dbReference type="GO" id="GO:0045892">
    <property type="term" value="P:negative regulation of DNA-templated transcription"/>
    <property type="evidence" value="ECO:0007669"/>
    <property type="project" value="TreeGrafter"/>
</dbReference>
<comment type="function">
    <text evidence="4">May be an activator protein for the gylABX operon.</text>
</comment>
<name>A0A0S2W678_9FIRM</name>
<evidence type="ECO:0000313" key="8">
    <source>
        <dbReference type="EMBL" id="ALP94835.1"/>
    </source>
</evidence>
<dbReference type="Gene3D" id="3.30.450.40">
    <property type="match status" value="1"/>
</dbReference>
<evidence type="ECO:0000256" key="1">
    <source>
        <dbReference type="ARBA" id="ARBA00023015"/>
    </source>
</evidence>
<dbReference type="InterPro" id="IPR029016">
    <property type="entry name" value="GAF-like_dom_sf"/>
</dbReference>
<keyword evidence="1" id="KW-0805">Transcription regulation</keyword>
<evidence type="ECO:0000259" key="6">
    <source>
        <dbReference type="PROSITE" id="PS51077"/>
    </source>
</evidence>
<accession>A0A0S2W678</accession>
<evidence type="ECO:0000256" key="4">
    <source>
        <dbReference type="ARBA" id="ARBA00058938"/>
    </source>
</evidence>
<proteinExistence type="predicted"/>
<dbReference type="STRING" id="1297617.IB211_02444c"/>
<dbReference type="FunFam" id="1.10.10.10:FF:000056">
    <property type="entry name" value="IclR family transcriptional regulator"/>
    <property type="match status" value="1"/>
</dbReference>
<protein>
    <recommendedName>
        <fullName evidence="5">Glycerol operon regulatory protein</fullName>
    </recommendedName>
</protein>
<feature type="domain" description="HTH iclR-type" evidence="6">
    <location>
        <begin position="5"/>
        <end position="67"/>
    </location>
</feature>
<dbReference type="PROSITE" id="PS51077">
    <property type="entry name" value="HTH_ICLR"/>
    <property type="match status" value="1"/>
</dbReference>
<dbReference type="SMART" id="SM00346">
    <property type="entry name" value="HTH_ICLR"/>
    <property type="match status" value="1"/>
</dbReference>
<dbReference type="Gene3D" id="1.10.10.10">
    <property type="entry name" value="Winged helix-like DNA-binding domain superfamily/Winged helix DNA-binding domain"/>
    <property type="match status" value="1"/>
</dbReference>
<dbReference type="InterPro" id="IPR005471">
    <property type="entry name" value="Tscrpt_reg_IclR_N"/>
</dbReference>